<protein>
    <submittedName>
        <fullName evidence="1">Uncharacterized protein</fullName>
    </submittedName>
</protein>
<evidence type="ECO:0000313" key="1">
    <source>
        <dbReference type="EMBL" id="SUA41109.1"/>
    </source>
</evidence>
<name>A0A378WIS0_9NOCA</name>
<accession>A0A378WIS0</accession>
<gene>
    <name evidence="1" type="ORF">NCTC13184_00439</name>
</gene>
<reference evidence="1 2" key="1">
    <citation type="submission" date="2018-06" db="EMBL/GenBank/DDBJ databases">
        <authorList>
            <consortium name="Pathogen Informatics"/>
            <person name="Doyle S."/>
        </authorList>
    </citation>
    <scope>NUCLEOTIDE SEQUENCE [LARGE SCALE GENOMIC DNA]</scope>
    <source>
        <strain evidence="1 2">NCTC13184</strain>
    </source>
</reference>
<dbReference type="Proteomes" id="UP000255082">
    <property type="component" value="Unassembled WGS sequence"/>
</dbReference>
<dbReference type="EMBL" id="UGRU01000001">
    <property type="protein sequence ID" value="SUA41109.1"/>
    <property type="molecule type" value="Genomic_DNA"/>
</dbReference>
<proteinExistence type="predicted"/>
<dbReference type="AlphaFoldDB" id="A0A378WIS0"/>
<evidence type="ECO:0000313" key="2">
    <source>
        <dbReference type="Proteomes" id="UP000255082"/>
    </source>
</evidence>
<organism evidence="1 2">
    <name type="scientific">Nocardia africana</name>
    <dbReference type="NCBI Taxonomy" id="134964"/>
    <lineage>
        <taxon>Bacteria</taxon>
        <taxon>Bacillati</taxon>
        <taxon>Actinomycetota</taxon>
        <taxon>Actinomycetes</taxon>
        <taxon>Mycobacteriales</taxon>
        <taxon>Nocardiaceae</taxon>
        <taxon>Nocardia</taxon>
    </lineage>
</organism>
<sequence length="89" mass="9510">MGFGREMHHGVGSGDQAVHQTGIGDIAVYELDPIGDRRQRGAISGIGQCVEHRDADVGSIRHGLMDEVRADESGSAGYEQSHHATLTWG</sequence>